<organism evidence="3 4">
    <name type="scientific">Angomonas deanei</name>
    <dbReference type="NCBI Taxonomy" id="59799"/>
    <lineage>
        <taxon>Eukaryota</taxon>
        <taxon>Discoba</taxon>
        <taxon>Euglenozoa</taxon>
        <taxon>Kinetoplastea</taxon>
        <taxon>Metakinetoplastina</taxon>
        <taxon>Trypanosomatida</taxon>
        <taxon>Trypanosomatidae</taxon>
        <taxon>Strigomonadinae</taxon>
        <taxon>Angomonas</taxon>
    </lineage>
</organism>
<dbReference type="EMBL" id="LR877153">
    <property type="protein sequence ID" value="CAD2217587.1"/>
    <property type="molecule type" value="Genomic_DNA"/>
</dbReference>
<reference evidence="3 4" key="1">
    <citation type="submission" date="2020-08" db="EMBL/GenBank/DDBJ databases">
        <authorList>
            <person name="Newling K."/>
            <person name="Davey J."/>
            <person name="Forrester S."/>
        </authorList>
    </citation>
    <scope>NUCLEOTIDE SEQUENCE [LARGE SCALE GENOMIC DNA]</scope>
    <source>
        <strain evidence="4">Crithidia deanei Carvalho (ATCC PRA-265)</strain>
    </source>
</reference>
<keyword evidence="4" id="KW-1185">Reference proteome</keyword>
<dbReference type="AlphaFoldDB" id="A0A7G2CEY3"/>
<accession>A0A7G2CEY3</accession>
<name>A0A7G2CEY3_9TRYP</name>
<evidence type="ECO:0000313" key="4">
    <source>
        <dbReference type="Proteomes" id="UP000515908"/>
    </source>
</evidence>
<proteinExistence type="predicted"/>
<evidence type="ECO:0000259" key="2">
    <source>
        <dbReference type="SMART" id="SM01083"/>
    </source>
</evidence>
<feature type="domain" description="CBF1-interacting co-repressor CIR N-terminal" evidence="2">
    <location>
        <begin position="14"/>
        <end position="50"/>
    </location>
</feature>
<feature type="compositionally biased region" description="Basic and acidic residues" evidence="1">
    <location>
        <begin position="74"/>
        <end position="94"/>
    </location>
</feature>
<sequence>MYAAHNKDINRNKSFHPLSGRNLQKIEDIKAEEAEKEKGKDARRKELRRDQEERRYNDLLEGDGSVFSGVKSIFSEEHKTAPPEEETVKTEKKAVPTSGLRSRFCKEEAAPDGQKRERSPEQAEADHNSAPRVKQEETTTTGFISSADSAKLKKDLEMLKKQERDPLRKIQLAENAQVAQAARVEQEKKKLEVEATTSKQWCQEGGKPLGGAKLSSSVVRIETERQKVMLSVMLCISLR</sequence>
<dbReference type="VEuPathDB" id="TriTrypDB:ADEAN_000506500"/>
<dbReference type="Proteomes" id="UP000515908">
    <property type="component" value="Chromosome 09"/>
</dbReference>
<evidence type="ECO:0000313" key="3">
    <source>
        <dbReference type="EMBL" id="CAD2217587.1"/>
    </source>
</evidence>
<dbReference type="SMART" id="SM01083">
    <property type="entry name" value="Cir_N"/>
    <property type="match status" value="1"/>
</dbReference>
<evidence type="ECO:0000256" key="1">
    <source>
        <dbReference type="SAM" id="MobiDB-lite"/>
    </source>
</evidence>
<feature type="compositionally biased region" description="Basic and acidic residues" evidence="1">
    <location>
        <begin position="104"/>
        <end position="137"/>
    </location>
</feature>
<protein>
    <recommendedName>
        <fullName evidence="2">CBF1-interacting co-repressor CIR N-terminal domain-containing protein</fullName>
    </recommendedName>
</protein>
<feature type="region of interest" description="Disordered" evidence="1">
    <location>
        <begin position="1"/>
        <end position="144"/>
    </location>
</feature>
<gene>
    <name evidence="3" type="ORF">ADEAN_000506500</name>
</gene>
<dbReference type="InterPro" id="IPR019339">
    <property type="entry name" value="CIR_N_dom"/>
</dbReference>
<feature type="compositionally biased region" description="Basic and acidic residues" evidence="1">
    <location>
        <begin position="1"/>
        <end position="11"/>
    </location>
</feature>
<feature type="compositionally biased region" description="Basic and acidic residues" evidence="1">
    <location>
        <begin position="24"/>
        <end position="58"/>
    </location>
</feature>